<name>A0A285ZWY3_9SPHI</name>
<dbReference type="InterPro" id="IPR036653">
    <property type="entry name" value="CinA-like_C"/>
</dbReference>
<proteinExistence type="predicted"/>
<dbReference type="InterPro" id="IPR008136">
    <property type="entry name" value="CinA_C"/>
</dbReference>
<protein>
    <submittedName>
        <fullName evidence="2">Amidohydrolase, PncC family</fullName>
    </submittedName>
</protein>
<organism evidence="2 3">
    <name type="scientific">Pedobacter xixiisoli</name>
    <dbReference type="NCBI Taxonomy" id="1476464"/>
    <lineage>
        <taxon>Bacteria</taxon>
        <taxon>Pseudomonadati</taxon>
        <taxon>Bacteroidota</taxon>
        <taxon>Sphingobacteriia</taxon>
        <taxon>Sphingobacteriales</taxon>
        <taxon>Sphingobacteriaceae</taxon>
        <taxon>Pedobacter</taxon>
    </lineage>
</organism>
<gene>
    <name evidence="2" type="ORF">SAMN06297358_1435</name>
</gene>
<keyword evidence="3" id="KW-1185">Reference proteome</keyword>
<evidence type="ECO:0000313" key="3">
    <source>
        <dbReference type="Proteomes" id="UP000219281"/>
    </source>
</evidence>
<dbReference type="EMBL" id="OCMT01000002">
    <property type="protein sequence ID" value="SOD14162.1"/>
    <property type="molecule type" value="Genomic_DNA"/>
</dbReference>
<dbReference type="Proteomes" id="UP000219281">
    <property type="component" value="Unassembled WGS sequence"/>
</dbReference>
<dbReference type="Gene3D" id="3.90.950.20">
    <property type="entry name" value="CinA-like"/>
    <property type="match status" value="1"/>
</dbReference>
<feature type="domain" description="CinA C-terminal" evidence="1">
    <location>
        <begin position="27"/>
        <end position="171"/>
    </location>
</feature>
<keyword evidence="2" id="KW-0378">Hydrolase</keyword>
<dbReference type="GO" id="GO:0016787">
    <property type="term" value="F:hydrolase activity"/>
    <property type="evidence" value="ECO:0007669"/>
    <property type="project" value="UniProtKB-KW"/>
</dbReference>
<accession>A0A285ZWY3</accession>
<evidence type="ECO:0000313" key="2">
    <source>
        <dbReference type="EMBL" id="SOD14162.1"/>
    </source>
</evidence>
<sequence>MVYETINNLLKLSVLINMNITEITLKELSEYCLGRQISIGVAESVTAGYLQFTLSQMPQALSIFNGGITTYNIGQKVKHLGLDFIQGLSCNCVSKTTAEVMALQVCNLLNSKMGIAVTGYASPVPEQNIIELHAYMAIAFNHKIVHTHQLFTKENSPAEVQKDYVKQVITEMLVYFTKL</sequence>
<dbReference type="AlphaFoldDB" id="A0A285ZWY3"/>
<dbReference type="Pfam" id="PF02464">
    <property type="entry name" value="CinA"/>
    <property type="match status" value="1"/>
</dbReference>
<dbReference type="SUPFAM" id="SSF142433">
    <property type="entry name" value="CinA-like"/>
    <property type="match status" value="1"/>
</dbReference>
<reference evidence="3" key="1">
    <citation type="submission" date="2017-09" db="EMBL/GenBank/DDBJ databases">
        <authorList>
            <person name="Varghese N."/>
            <person name="Submissions S."/>
        </authorList>
    </citation>
    <scope>NUCLEOTIDE SEQUENCE [LARGE SCALE GENOMIC DNA]</scope>
    <source>
        <strain evidence="3">CGMCC 1.12803</strain>
    </source>
</reference>
<evidence type="ECO:0000259" key="1">
    <source>
        <dbReference type="Pfam" id="PF02464"/>
    </source>
</evidence>